<evidence type="ECO:0000256" key="3">
    <source>
        <dbReference type="ARBA" id="ARBA00007941"/>
    </source>
</evidence>
<comment type="caution">
    <text evidence="16">The sequence shown here is derived from an EMBL/GenBank/DDBJ whole genome shotgun (WGS) entry which is preliminary data.</text>
</comment>
<proteinExistence type="inferred from homology"/>
<evidence type="ECO:0000256" key="5">
    <source>
        <dbReference type="ARBA" id="ARBA00021195"/>
    </source>
</evidence>
<keyword evidence="8" id="KW-0560">Oxidoreductase</keyword>
<keyword evidence="10" id="KW-0411">Iron-sulfur</keyword>
<accession>A0ABT3L2B9</accession>
<dbReference type="RefSeq" id="WP_265262899.1">
    <property type="nucleotide sequence ID" value="NZ_JAIHOM010000009.1"/>
</dbReference>
<evidence type="ECO:0000256" key="12">
    <source>
        <dbReference type="ARBA" id="ARBA00023284"/>
    </source>
</evidence>
<evidence type="ECO:0000256" key="6">
    <source>
        <dbReference type="ARBA" id="ARBA00022485"/>
    </source>
</evidence>
<gene>
    <name evidence="16" type="ORF">K4A83_02940</name>
</gene>
<evidence type="ECO:0000256" key="11">
    <source>
        <dbReference type="ARBA" id="ARBA00023157"/>
    </source>
</evidence>
<dbReference type="EC" id="1.8.7.2" evidence="4"/>
<keyword evidence="9" id="KW-0408">Iron</keyword>
<evidence type="ECO:0000256" key="13">
    <source>
        <dbReference type="ARBA" id="ARBA00026011"/>
    </source>
</evidence>
<comment type="similarity">
    <text evidence="3">Belongs to the ferredoxin thioredoxin reductase beta subunit family.</text>
</comment>
<comment type="function">
    <text evidence="2">Catalytic subunit of the ferredoxin-thioredoxin reductase (FTR), which catalyzes the two-electron reduction of thioredoxins by the electrons provided by reduced ferredoxin.</text>
</comment>
<dbReference type="EMBL" id="JAIHOM010000009">
    <property type="protein sequence ID" value="MCW6035229.1"/>
    <property type="molecule type" value="Genomic_DNA"/>
</dbReference>
<name>A0ABT3L2B9_9CYAN</name>
<evidence type="ECO:0000256" key="1">
    <source>
        <dbReference type="ARBA" id="ARBA00001966"/>
    </source>
</evidence>
<keyword evidence="12" id="KW-0676">Redox-active center</keyword>
<dbReference type="InterPro" id="IPR004209">
    <property type="entry name" value="FTR_bsu"/>
</dbReference>
<evidence type="ECO:0000256" key="2">
    <source>
        <dbReference type="ARBA" id="ARBA00003945"/>
    </source>
</evidence>
<reference evidence="16 17" key="1">
    <citation type="submission" date="2021-08" db="EMBL/GenBank/DDBJ databases">
        <title>Draft genome sequence of Spirulina subsalsa with high tolerance to salinity and hype-accumulation of phycocyanin.</title>
        <authorList>
            <person name="Pei H."/>
            <person name="Jiang L."/>
        </authorList>
    </citation>
    <scope>NUCLEOTIDE SEQUENCE [LARGE SCALE GENOMIC DNA]</scope>
    <source>
        <strain evidence="16 17">FACHB-351</strain>
    </source>
</reference>
<organism evidence="16 17">
    <name type="scientific">Spirulina subsalsa FACHB-351</name>
    <dbReference type="NCBI Taxonomy" id="234711"/>
    <lineage>
        <taxon>Bacteria</taxon>
        <taxon>Bacillati</taxon>
        <taxon>Cyanobacteriota</taxon>
        <taxon>Cyanophyceae</taxon>
        <taxon>Spirulinales</taxon>
        <taxon>Spirulinaceae</taxon>
        <taxon>Spirulina</taxon>
    </lineage>
</organism>
<dbReference type="InterPro" id="IPR024707">
    <property type="entry name" value="FTR_bsu_Cyanobacter"/>
</dbReference>
<dbReference type="InterPro" id="IPR036644">
    <property type="entry name" value="FTR_bsu_sf"/>
</dbReference>
<evidence type="ECO:0000313" key="17">
    <source>
        <dbReference type="Proteomes" id="UP001526426"/>
    </source>
</evidence>
<evidence type="ECO:0000256" key="4">
    <source>
        <dbReference type="ARBA" id="ARBA00012358"/>
    </source>
</evidence>
<comment type="catalytic activity">
    <reaction evidence="15">
        <text>[thioredoxin]-disulfide + 2 reduced [2Fe-2S]-[ferredoxin] + 2 H(+) = [thioredoxin]-dithiol + 2 oxidized [2Fe-2S]-[ferredoxin]</text>
        <dbReference type="Rhea" id="RHEA:42336"/>
        <dbReference type="Rhea" id="RHEA-COMP:10000"/>
        <dbReference type="Rhea" id="RHEA-COMP:10001"/>
        <dbReference type="Rhea" id="RHEA-COMP:10698"/>
        <dbReference type="Rhea" id="RHEA-COMP:10700"/>
        <dbReference type="ChEBI" id="CHEBI:15378"/>
        <dbReference type="ChEBI" id="CHEBI:29950"/>
        <dbReference type="ChEBI" id="CHEBI:33737"/>
        <dbReference type="ChEBI" id="CHEBI:33738"/>
        <dbReference type="ChEBI" id="CHEBI:50058"/>
        <dbReference type="EC" id="1.8.7.2"/>
    </reaction>
</comment>
<keyword evidence="11" id="KW-1015">Disulfide bond</keyword>
<keyword evidence="6" id="KW-0004">4Fe-4S</keyword>
<evidence type="ECO:0000313" key="16">
    <source>
        <dbReference type="EMBL" id="MCW6035229.1"/>
    </source>
</evidence>
<comment type="cofactor">
    <cofactor evidence="1">
        <name>[4Fe-4S] cluster</name>
        <dbReference type="ChEBI" id="CHEBI:49883"/>
    </cofactor>
</comment>
<dbReference type="Proteomes" id="UP001526426">
    <property type="component" value="Unassembled WGS sequence"/>
</dbReference>
<keyword evidence="7" id="KW-0479">Metal-binding</keyword>
<evidence type="ECO:0000256" key="9">
    <source>
        <dbReference type="ARBA" id="ARBA00023004"/>
    </source>
</evidence>
<dbReference type="Gene3D" id="3.90.460.10">
    <property type="entry name" value="Ferredoxin thioredoxin reductase catalytic beta subunit"/>
    <property type="match status" value="1"/>
</dbReference>
<dbReference type="PANTHER" id="PTHR35113">
    <property type="entry name" value="FERREDOXIN-THIOREDOXIN REDUCTASE CATALYTIC CHAIN, CHLOROPLASTIC"/>
    <property type="match status" value="1"/>
</dbReference>
<dbReference type="SUPFAM" id="SSF57662">
    <property type="entry name" value="Ferredoxin thioredoxin reductase (FTR), catalytic beta chain"/>
    <property type="match status" value="1"/>
</dbReference>
<dbReference type="PIRSF" id="PIRSF000260">
    <property type="entry name" value="FTRc"/>
    <property type="match status" value="1"/>
</dbReference>
<dbReference type="PANTHER" id="PTHR35113:SF1">
    <property type="entry name" value="FERREDOXIN-THIOREDOXIN REDUCTASE CATALYTIC CHAIN, CHLOROPLASTIC"/>
    <property type="match status" value="1"/>
</dbReference>
<evidence type="ECO:0000256" key="10">
    <source>
        <dbReference type="ARBA" id="ARBA00023014"/>
    </source>
</evidence>
<sequence>MTSANTDKTQDDKVLDAMKSFAETYAKRTDTYFCSEPSVTAVVIEGLAKHKQELGAPLCPCRHYEDKEAEVKAAYWNCPCVPMRERKECHCMLFITPDNEFAGDKQDIAMEEIIKVRESLAS</sequence>
<comment type="subunit">
    <text evidence="13">Heterodimer of subunit A (variable subunit) and subunit B (catalytic subunit). Heterodimeric FTR forms a complex with ferredoxin and thioredoxin.</text>
</comment>
<keyword evidence="17" id="KW-1185">Reference proteome</keyword>
<evidence type="ECO:0000256" key="7">
    <source>
        <dbReference type="ARBA" id="ARBA00022723"/>
    </source>
</evidence>
<protein>
    <recommendedName>
        <fullName evidence="5">Ferredoxin-thioredoxin reductase, catalytic chain</fullName>
        <ecNumber evidence="4">1.8.7.2</ecNumber>
    </recommendedName>
    <alternativeName>
        <fullName evidence="14">Ferredoxin-thioredoxin reductase subunit B</fullName>
    </alternativeName>
</protein>
<evidence type="ECO:0000256" key="8">
    <source>
        <dbReference type="ARBA" id="ARBA00023002"/>
    </source>
</evidence>
<evidence type="ECO:0000256" key="15">
    <source>
        <dbReference type="ARBA" id="ARBA00048150"/>
    </source>
</evidence>
<evidence type="ECO:0000256" key="14">
    <source>
        <dbReference type="ARBA" id="ARBA00030295"/>
    </source>
</evidence>
<dbReference type="Pfam" id="PF02943">
    <property type="entry name" value="FeThRed_B"/>
    <property type="match status" value="1"/>
</dbReference>